<protein>
    <submittedName>
        <fullName evidence="1">Uncharacterized protein</fullName>
    </submittedName>
</protein>
<reference evidence="1" key="1">
    <citation type="journal article" date="2014" name="Front. Microbiol.">
        <title>High frequency of phylogenetically diverse reductive dehalogenase-homologous genes in deep subseafloor sedimentary metagenomes.</title>
        <authorList>
            <person name="Kawai M."/>
            <person name="Futagami T."/>
            <person name="Toyoda A."/>
            <person name="Takaki Y."/>
            <person name="Nishi S."/>
            <person name="Hori S."/>
            <person name="Arai W."/>
            <person name="Tsubouchi T."/>
            <person name="Morono Y."/>
            <person name="Uchiyama I."/>
            <person name="Ito T."/>
            <person name="Fujiyama A."/>
            <person name="Inagaki F."/>
            <person name="Takami H."/>
        </authorList>
    </citation>
    <scope>NUCLEOTIDE SEQUENCE</scope>
    <source>
        <strain evidence="1">Expedition CK06-06</strain>
    </source>
</reference>
<name>X0YGL6_9ZZZZ</name>
<accession>X0YGL6</accession>
<dbReference type="EMBL" id="BART01008545">
    <property type="protein sequence ID" value="GAG55020.1"/>
    <property type="molecule type" value="Genomic_DNA"/>
</dbReference>
<proteinExistence type="predicted"/>
<organism evidence="1">
    <name type="scientific">marine sediment metagenome</name>
    <dbReference type="NCBI Taxonomy" id="412755"/>
    <lineage>
        <taxon>unclassified sequences</taxon>
        <taxon>metagenomes</taxon>
        <taxon>ecological metagenomes</taxon>
    </lineage>
</organism>
<evidence type="ECO:0000313" key="1">
    <source>
        <dbReference type="EMBL" id="GAG55020.1"/>
    </source>
</evidence>
<dbReference type="AlphaFoldDB" id="X0YGL6"/>
<comment type="caution">
    <text evidence="1">The sequence shown here is derived from an EMBL/GenBank/DDBJ whole genome shotgun (WGS) entry which is preliminary data.</text>
</comment>
<sequence>MYQIYGVSGKNLREDFILRELEATGSAQYTYTFYTAKSGVTQTDYYLPISFPYPATDDLTDDDDQVNFPALPVVNREEVPGIVIVTILVSVPETV</sequence>
<gene>
    <name evidence="1" type="ORF">S01H4_19200</name>
</gene>